<dbReference type="Pfam" id="PF19737">
    <property type="entry name" value="FKTN_N"/>
    <property type="match status" value="1"/>
</dbReference>
<comment type="subcellular location">
    <subcellularLocation>
        <location evidence="1">Membrane</location>
        <topology evidence="1">Single-pass membrane protein</topology>
    </subcellularLocation>
</comment>
<keyword evidence="2" id="KW-0812">Transmembrane</keyword>
<dbReference type="Pfam" id="PF04991">
    <property type="entry name" value="LicD"/>
    <property type="match status" value="1"/>
</dbReference>
<organism evidence="7 8">
    <name type="scientific">Dinothrombium tinctorium</name>
    <dbReference type="NCBI Taxonomy" id="1965070"/>
    <lineage>
        <taxon>Eukaryota</taxon>
        <taxon>Metazoa</taxon>
        <taxon>Ecdysozoa</taxon>
        <taxon>Arthropoda</taxon>
        <taxon>Chelicerata</taxon>
        <taxon>Arachnida</taxon>
        <taxon>Acari</taxon>
        <taxon>Acariformes</taxon>
        <taxon>Trombidiformes</taxon>
        <taxon>Prostigmata</taxon>
        <taxon>Anystina</taxon>
        <taxon>Parasitengona</taxon>
        <taxon>Trombidioidea</taxon>
        <taxon>Trombidiidae</taxon>
        <taxon>Dinothrombium</taxon>
    </lineage>
</organism>
<keyword evidence="8" id="KW-1185">Reference proteome</keyword>
<dbReference type="OrthoDB" id="444255at2759"/>
<protein>
    <submittedName>
        <fullName evidence="7">Fukutin-like protein</fullName>
    </submittedName>
</protein>
<dbReference type="InterPro" id="IPR007074">
    <property type="entry name" value="LicD/FKTN/FKRP_NTP_transf"/>
</dbReference>
<evidence type="ECO:0000313" key="7">
    <source>
        <dbReference type="EMBL" id="RWS17365.1"/>
    </source>
</evidence>
<dbReference type="PANTHER" id="PTHR15407">
    <property type="entry name" value="FUKUTIN-RELATED"/>
    <property type="match status" value="1"/>
</dbReference>
<reference evidence="7 8" key="1">
    <citation type="journal article" date="2018" name="Gigascience">
        <title>Genomes of trombidid mites reveal novel predicted allergens and laterally-transferred genes associated with secondary metabolism.</title>
        <authorList>
            <person name="Dong X."/>
            <person name="Chaisiri K."/>
            <person name="Xia D."/>
            <person name="Armstrong S.D."/>
            <person name="Fang Y."/>
            <person name="Donnelly M.J."/>
            <person name="Kadowaki T."/>
            <person name="McGarry J.W."/>
            <person name="Darby A.C."/>
            <person name="Makepeace B.L."/>
        </authorList>
    </citation>
    <scope>NUCLEOTIDE SEQUENCE [LARGE SCALE GENOMIC DNA]</scope>
    <source>
        <strain evidence="7">UoL-WK</strain>
    </source>
</reference>
<keyword evidence="4" id="KW-0472">Membrane</keyword>
<evidence type="ECO:0000256" key="4">
    <source>
        <dbReference type="ARBA" id="ARBA00023136"/>
    </source>
</evidence>
<dbReference type="Proteomes" id="UP000285301">
    <property type="component" value="Unassembled WGS sequence"/>
</dbReference>
<dbReference type="AlphaFoldDB" id="A0A443RQ16"/>
<dbReference type="GO" id="GO:0000139">
    <property type="term" value="C:Golgi membrane"/>
    <property type="evidence" value="ECO:0007669"/>
    <property type="project" value="TreeGrafter"/>
</dbReference>
<dbReference type="InterPro" id="IPR009644">
    <property type="entry name" value="FKTN/MNN4/W02B3.4-1"/>
</dbReference>
<feature type="domain" description="LicD/FKTN/FKRP nucleotidyltransferase" evidence="5">
    <location>
        <begin position="197"/>
        <end position="242"/>
    </location>
</feature>
<dbReference type="PANTHER" id="PTHR15407:SF28">
    <property type="entry name" value="RIBITOL-5-PHOSPHATE TRANSFERASE FKTN"/>
    <property type="match status" value="1"/>
</dbReference>
<dbReference type="GO" id="GO:0009100">
    <property type="term" value="P:glycoprotein metabolic process"/>
    <property type="evidence" value="ECO:0007669"/>
    <property type="project" value="UniProtKB-ARBA"/>
</dbReference>
<gene>
    <name evidence="7" type="ORF">B4U79_14339</name>
</gene>
<proteinExistence type="predicted"/>
<evidence type="ECO:0000256" key="1">
    <source>
        <dbReference type="ARBA" id="ARBA00004167"/>
    </source>
</evidence>
<dbReference type="STRING" id="1965070.A0A443RQ16"/>
<accession>A0A443RQ16</accession>
<comment type="caution">
    <text evidence="7">The sequence shown here is derived from an EMBL/GenBank/DDBJ whole genome shotgun (WGS) entry which is preliminary data.</text>
</comment>
<evidence type="ECO:0000256" key="3">
    <source>
        <dbReference type="ARBA" id="ARBA00022989"/>
    </source>
</evidence>
<evidence type="ECO:0000313" key="8">
    <source>
        <dbReference type="Proteomes" id="UP000285301"/>
    </source>
</evidence>
<keyword evidence="3" id="KW-1133">Transmembrane helix</keyword>
<name>A0A443RQ16_9ACAR</name>
<sequence length="369" mass="43284">MLCKGQKVTNLATFGHVANYLQLNKVISSLRDKGLTVIEYSDFDPTLLHLNIRVSQPLHVIVFDDKSTNGTVVHINIFYERIASKYWWKGPLYLTDFEKRILHRRGIRRPDLDEDAAIYNKVEIKLTIIDGLLLGLPTDMTPFLLSPALTRFIECNRTRAKQFYNEFGRDENDSAIAFRSKATNLLRKVKNILDYLEIPFWLSSGSCLGYYRECDWISYTQDVDIGIAIKHYKPSLIDHFSMNNLPLIHVFGKPEDSYELSFRDHDLKLDIFFFYEDENSIWNGGTQARTGFKFKYVFRKFDLCWTEFVDLSVRVPCQTKAYIEDNYGSKWYTPIKQWNWKESPANVKPNGQWPVEEWAKVIQLYPTFD</sequence>
<evidence type="ECO:0000259" key="6">
    <source>
        <dbReference type="Pfam" id="PF19737"/>
    </source>
</evidence>
<feature type="domain" description="Ribitol-5-phosphate transferase FKTN N-terminal" evidence="6">
    <location>
        <begin position="2"/>
        <end position="182"/>
    </location>
</feature>
<evidence type="ECO:0000256" key="2">
    <source>
        <dbReference type="ARBA" id="ARBA00022692"/>
    </source>
</evidence>
<evidence type="ECO:0000259" key="5">
    <source>
        <dbReference type="Pfam" id="PF04991"/>
    </source>
</evidence>
<dbReference type="InterPro" id="IPR045587">
    <property type="entry name" value="FKTN_N"/>
</dbReference>
<dbReference type="EMBL" id="NCKU01000087">
    <property type="protein sequence ID" value="RWS17365.1"/>
    <property type="molecule type" value="Genomic_DNA"/>
</dbReference>